<organism evidence="1 2">
    <name type="scientific">Macrophomina phaseolina (strain MS6)</name>
    <name type="common">Charcoal rot fungus</name>
    <dbReference type="NCBI Taxonomy" id="1126212"/>
    <lineage>
        <taxon>Eukaryota</taxon>
        <taxon>Fungi</taxon>
        <taxon>Dikarya</taxon>
        <taxon>Ascomycota</taxon>
        <taxon>Pezizomycotina</taxon>
        <taxon>Dothideomycetes</taxon>
        <taxon>Dothideomycetes incertae sedis</taxon>
        <taxon>Botryosphaeriales</taxon>
        <taxon>Botryosphaeriaceae</taxon>
        <taxon>Macrophomina</taxon>
    </lineage>
</organism>
<accession>K2SBF3</accession>
<sequence length="10" mass="1045">TSYSSVSTTL</sequence>
<gene>
    <name evidence="1" type="ORF">MPH_02984</name>
</gene>
<feature type="non-terminal residue" evidence="1">
    <location>
        <position position="10"/>
    </location>
</feature>
<dbReference type="Proteomes" id="UP000007129">
    <property type="component" value="Unassembled WGS sequence"/>
</dbReference>
<dbReference type="EMBL" id="AHHD01000145">
    <property type="protein sequence ID" value="EKG19729.1"/>
    <property type="molecule type" value="Genomic_DNA"/>
</dbReference>
<name>K2SBF3_MACPH</name>
<reference evidence="1 2" key="1">
    <citation type="journal article" date="2012" name="BMC Genomics">
        <title>Tools to kill: Genome of one of the most destructive plant pathogenic fungi Macrophomina phaseolina.</title>
        <authorList>
            <person name="Islam M.S."/>
            <person name="Haque M.S."/>
            <person name="Islam M.M."/>
            <person name="Emdad E.M."/>
            <person name="Halim A."/>
            <person name="Hossen Q.M.M."/>
            <person name="Hossain M.Z."/>
            <person name="Ahmed B."/>
            <person name="Rahim S."/>
            <person name="Rahman M.S."/>
            <person name="Alam M.M."/>
            <person name="Hou S."/>
            <person name="Wan X."/>
            <person name="Saito J.A."/>
            <person name="Alam M."/>
        </authorList>
    </citation>
    <scope>NUCLEOTIDE SEQUENCE [LARGE SCALE GENOMIC DNA]</scope>
    <source>
        <strain evidence="1 2">MS6</strain>
    </source>
</reference>
<protein>
    <submittedName>
        <fullName evidence="1">Uncharacterized protein</fullName>
    </submittedName>
</protein>
<evidence type="ECO:0000313" key="1">
    <source>
        <dbReference type="EMBL" id="EKG19729.1"/>
    </source>
</evidence>
<dbReference type="InParanoid" id="K2SBF3"/>
<dbReference type="HOGENOM" id="CLU_3438881_0_0_1"/>
<comment type="caution">
    <text evidence="1">The sequence shown here is derived from an EMBL/GenBank/DDBJ whole genome shotgun (WGS) entry which is preliminary data.</text>
</comment>
<evidence type="ECO:0000313" key="2">
    <source>
        <dbReference type="Proteomes" id="UP000007129"/>
    </source>
</evidence>
<proteinExistence type="predicted"/>
<feature type="non-terminal residue" evidence="1">
    <location>
        <position position="1"/>
    </location>
</feature>
<dbReference type="VEuPathDB" id="FungiDB:MPH_02984"/>